<proteinExistence type="predicted"/>
<dbReference type="InterPro" id="IPR011712">
    <property type="entry name" value="Sig_transdc_His_kin_sub3_dim/P"/>
</dbReference>
<sequence>MSRGRGTMIDEVFQLPDARFSDLERTVAQLERTVSSLRREAERDRATQGRLRSLLDASVAVAGDIELDSVLKRIAESATTLVNARYGALGVLHPDGHIERLIQTGTPSVDGGMMHIQPGTHDLLQAVSESHGPIRLDNLREDPRSVGFPPGNSSIRSFLGVPVRVRGEVLGNLYLADRRDGGFTKLDEELVVELAETAGVAIDNARRFEETCRKQRLAAALSEVASTLLSAGAEDVLATVTSKVAMLLPATLVAVVVPGPGENEMRVEAADGVQSEKAVGTVFPALGSLSSQAVVSGTVMSSESGHEIRSAAGSIGFGPVTAVPLVVSGRAIGALCVAREPGGPGLTRGEKDTISEFAVQAGLAVALAWARLDRQRLEVIEDHARIARDLHDNVIQRLFATGLGLQALAAADPTHAAAIDTHTLEIDAAISDIRSAVFTRVSAPPSDATRVRHRVLDVIIQLTPALGSPPRVAFSGCPNMVIPRHLADDVVAVIRESLTNVAKHAQAETTAIDVKLGDSGVSITVDDDGIGVDARVERASGTGNLARRAERYGGTFTLEPREPRGTRASWNVSFGEQGDQ</sequence>
<reference evidence="9" key="1">
    <citation type="submission" date="2018-04" db="EMBL/GenBank/DDBJ databases">
        <authorList>
            <person name="Liu S."/>
            <person name="Wang Z."/>
            <person name="Li J."/>
        </authorList>
    </citation>
    <scope>NUCLEOTIDE SEQUENCE [LARGE SCALE GENOMIC DNA]</scope>
    <source>
        <strain evidence="9">622</strain>
    </source>
</reference>
<evidence type="ECO:0000259" key="6">
    <source>
        <dbReference type="SMART" id="SM00065"/>
    </source>
</evidence>
<dbReference type="InterPro" id="IPR050482">
    <property type="entry name" value="Sensor_HK_TwoCompSys"/>
</dbReference>
<evidence type="ECO:0000313" key="9">
    <source>
        <dbReference type="Proteomes" id="UP000244962"/>
    </source>
</evidence>
<dbReference type="EMBL" id="QEFB01000001">
    <property type="protein sequence ID" value="PWC07874.1"/>
    <property type="molecule type" value="Genomic_DNA"/>
</dbReference>
<dbReference type="InterPro" id="IPR003594">
    <property type="entry name" value="HATPase_dom"/>
</dbReference>
<keyword evidence="1" id="KW-0808">Transferase</keyword>
<gene>
    <name evidence="8" type="ORF">DF223_00465</name>
</gene>
<feature type="compositionally biased region" description="Polar residues" evidence="5">
    <location>
        <begin position="568"/>
        <end position="580"/>
    </location>
</feature>
<dbReference type="Gene3D" id="1.20.5.1930">
    <property type="match status" value="1"/>
</dbReference>
<organism evidence="8 9">
    <name type="scientific">Mycetocola zhujimingii</name>
    <dbReference type="NCBI Taxonomy" id="2079792"/>
    <lineage>
        <taxon>Bacteria</taxon>
        <taxon>Bacillati</taxon>
        <taxon>Actinomycetota</taxon>
        <taxon>Actinomycetes</taxon>
        <taxon>Micrococcales</taxon>
        <taxon>Microbacteriaceae</taxon>
        <taxon>Mycetocola</taxon>
    </lineage>
</organism>
<dbReference type="Pfam" id="PF13185">
    <property type="entry name" value="GAF_2"/>
    <property type="match status" value="1"/>
</dbReference>
<dbReference type="InterPro" id="IPR003018">
    <property type="entry name" value="GAF"/>
</dbReference>
<keyword evidence="9" id="KW-1185">Reference proteome</keyword>
<dbReference type="SUPFAM" id="SSF55781">
    <property type="entry name" value="GAF domain-like"/>
    <property type="match status" value="2"/>
</dbReference>
<dbReference type="SMART" id="SM00387">
    <property type="entry name" value="HATPase_c"/>
    <property type="match status" value="1"/>
</dbReference>
<feature type="domain" description="GAF" evidence="6">
    <location>
        <begin position="66"/>
        <end position="212"/>
    </location>
</feature>
<accession>A0A2U1TG62</accession>
<dbReference type="GO" id="GO:0016020">
    <property type="term" value="C:membrane"/>
    <property type="evidence" value="ECO:0007669"/>
    <property type="project" value="InterPro"/>
</dbReference>
<dbReference type="Proteomes" id="UP000244962">
    <property type="component" value="Unassembled WGS sequence"/>
</dbReference>
<evidence type="ECO:0000256" key="2">
    <source>
        <dbReference type="ARBA" id="ARBA00022777"/>
    </source>
</evidence>
<evidence type="ECO:0000256" key="5">
    <source>
        <dbReference type="SAM" id="MobiDB-lite"/>
    </source>
</evidence>
<name>A0A2U1TG62_9MICO</name>
<evidence type="ECO:0000256" key="4">
    <source>
        <dbReference type="SAM" id="Coils"/>
    </source>
</evidence>
<keyword evidence="3" id="KW-0902">Two-component regulatory system</keyword>
<evidence type="ECO:0000259" key="7">
    <source>
        <dbReference type="SMART" id="SM00387"/>
    </source>
</evidence>
<dbReference type="Gene3D" id="3.30.450.40">
    <property type="match status" value="2"/>
</dbReference>
<dbReference type="Pfam" id="PF13492">
    <property type="entry name" value="GAF_3"/>
    <property type="match status" value="1"/>
</dbReference>
<dbReference type="AlphaFoldDB" id="A0A2U1TG62"/>
<evidence type="ECO:0000313" key="8">
    <source>
        <dbReference type="EMBL" id="PWC07874.1"/>
    </source>
</evidence>
<dbReference type="CDD" id="cd16917">
    <property type="entry name" value="HATPase_UhpB-NarQ-NarX-like"/>
    <property type="match status" value="1"/>
</dbReference>
<dbReference type="InterPro" id="IPR036890">
    <property type="entry name" value="HATPase_C_sf"/>
</dbReference>
<dbReference type="Pfam" id="PF07730">
    <property type="entry name" value="HisKA_3"/>
    <property type="match status" value="1"/>
</dbReference>
<dbReference type="SUPFAM" id="SSF55874">
    <property type="entry name" value="ATPase domain of HSP90 chaperone/DNA topoisomerase II/histidine kinase"/>
    <property type="match status" value="1"/>
</dbReference>
<feature type="domain" description="GAF" evidence="6">
    <location>
        <begin position="232"/>
        <end position="375"/>
    </location>
</feature>
<dbReference type="InterPro" id="IPR029016">
    <property type="entry name" value="GAF-like_dom_sf"/>
</dbReference>
<feature type="region of interest" description="Disordered" evidence="5">
    <location>
        <begin position="556"/>
        <end position="580"/>
    </location>
</feature>
<dbReference type="PANTHER" id="PTHR24421">
    <property type="entry name" value="NITRATE/NITRITE SENSOR PROTEIN NARX-RELATED"/>
    <property type="match status" value="1"/>
</dbReference>
<evidence type="ECO:0000256" key="3">
    <source>
        <dbReference type="ARBA" id="ARBA00023012"/>
    </source>
</evidence>
<dbReference type="GO" id="GO:0000155">
    <property type="term" value="F:phosphorelay sensor kinase activity"/>
    <property type="evidence" value="ECO:0007669"/>
    <property type="project" value="InterPro"/>
</dbReference>
<dbReference type="SMART" id="SM00065">
    <property type="entry name" value="GAF"/>
    <property type="match status" value="2"/>
</dbReference>
<feature type="domain" description="Histidine kinase/HSP90-like ATPase" evidence="7">
    <location>
        <begin position="485"/>
        <end position="576"/>
    </location>
</feature>
<comment type="caution">
    <text evidence="8">The sequence shown here is derived from an EMBL/GenBank/DDBJ whole genome shotgun (WGS) entry which is preliminary data.</text>
</comment>
<keyword evidence="2 8" id="KW-0418">Kinase</keyword>
<protein>
    <submittedName>
        <fullName evidence="8">Histidine kinase</fullName>
    </submittedName>
</protein>
<dbReference type="Pfam" id="PF02518">
    <property type="entry name" value="HATPase_c"/>
    <property type="match status" value="1"/>
</dbReference>
<dbReference type="Gene3D" id="3.30.565.10">
    <property type="entry name" value="Histidine kinase-like ATPase, C-terminal domain"/>
    <property type="match status" value="1"/>
</dbReference>
<feature type="coiled-coil region" evidence="4">
    <location>
        <begin position="20"/>
        <end position="47"/>
    </location>
</feature>
<dbReference type="PANTHER" id="PTHR24421:SF56">
    <property type="entry name" value="OXYGEN SENSOR HISTIDINE KINASE RESPONSE REGULATOR DOST"/>
    <property type="match status" value="1"/>
</dbReference>
<evidence type="ECO:0000256" key="1">
    <source>
        <dbReference type="ARBA" id="ARBA00022679"/>
    </source>
</evidence>
<dbReference type="GO" id="GO:0046983">
    <property type="term" value="F:protein dimerization activity"/>
    <property type="evidence" value="ECO:0007669"/>
    <property type="project" value="InterPro"/>
</dbReference>
<keyword evidence="4" id="KW-0175">Coiled coil</keyword>